<evidence type="ECO:0000256" key="1">
    <source>
        <dbReference type="SAM" id="MobiDB-lite"/>
    </source>
</evidence>
<dbReference type="RefSeq" id="WP_239513108.1">
    <property type="nucleotide sequence ID" value="NZ_JBFAUJ010000011.1"/>
</dbReference>
<feature type="region of interest" description="Disordered" evidence="1">
    <location>
        <begin position="205"/>
        <end position="224"/>
    </location>
</feature>
<dbReference type="InterPro" id="IPR044925">
    <property type="entry name" value="His-Me_finger_sf"/>
</dbReference>
<dbReference type="EMBL" id="JBFAUJ010000011">
    <property type="protein sequence ID" value="MEV8462879.1"/>
    <property type="molecule type" value="Genomic_DNA"/>
</dbReference>
<dbReference type="GO" id="GO:0004519">
    <property type="term" value="F:endonuclease activity"/>
    <property type="evidence" value="ECO:0007669"/>
    <property type="project" value="UniProtKB-KW"/>
</dbReference>
<comment type="caution">
    <text evidence="3">The sequence shown here is derived from an EMBL/GenBank/DDBJ whole genome shotgun (WGS) entry which is preliminary data.</text>
</comment>
<organism evidence="3 4">
    <name type="scientific">Streptomyces griseosporeus</name>
    <dbReference type="NCBI Taxonomy" id="1910"/>
    <lineage>
        <taxon>Bacteria</taxon>
        <taxon>Bacillati</taxon>
        <taxon>Actinomycetota</taxon>
        <taxon>Actinomycetes</taxon>
        <taxon>Kitasatosporales</taxon>
        <taxon>Streptomycetaceae</taxon>
        <taxon>Streptomyces</taxon>
    </lineage>
</organism>
<feature type="domain" description="HNH nuclease" evidence="2">
    <location>
        <begin position="61"/>
        <end position="98"/>
    </location>
</feature>
<keyword evidence="3" id="KW-0540">Nuclease</keyword>
<accession>A0ABV3KU99</accession>
<name>A0ABV3KU99_STRGS</name>
<keyword evidence="4" id="KW-1185">Reference proteome</keyword>
<protein>
    <submittedName>
        <fullName evidence="3">HNH endonuclease</fullName>
    </submittedName>
</protein>
<dbReference type="InterPro" id="IPR003615">
    <property type="entry name" value="HNH_nuc"/>
</dbReference>
<evidence type="ECO:0000313" key="4">
    <source>
        <dbReference type="Proteomes" id="UP001553148"/>
    </source>
</evidence>
<dbReference type="Proteomes" id="UP001553148">
    <property type="component" value="Unassembled WGS sequence"/>
</dbReference>
<gene>
    <name evidence="3" type="ORF">AB0470_25385</name>
</gene>
<dbReference type="Gene3D" id="3.90.75.10">
    <property type="entry name" value="Homing Intron 3 (I-ppo) Encoded Endonuclease, Chain A"/>
    <property type="match status" value="1"/>
</dbReference>
<dbReference type="Pfam" id="PF13392">
    <property type="entry name" value="HNH_3"/>
    <property type="match status" value="1"/>
</dbReference>
<reference evidence="3 4" key="1">
    <citation type="submission" date="2024-06" db="EMBL/GenBank/DDBJ databases">
        <title>The Natural Products Discovery Center: Release of the First 8490 Sequenced Strains for Exploring Actinobacteria Biosynthetic Diversity.</title>
        <authorList>
            <person name="Kalkreuter E."/>
            <person name="Kautsar S.A."/>
            <person name="Yang D."/>
            <person name="Bader C.D."/>
            <person name="Teijaro C.N."/>
            <person name="Fluegel L."/>
            <person name="Davis C.M."/>
            <person name="Simpson J.R."/>
            <person name="Lauterbach L."/>
            <person name="Steele A.D."/>
            <person name="Gui C."/>
            <person name="Meng S."/>
            <person name="Li G."/>
            <person name="Viehrig K."/>
            <person name="Ye F."/>
            <person name="Su P."/>
            <person name="Kiefer A.F."/>
            <person name="Nichols A."/>
            <person name="Cepeda A.J."/>
            <person name="Yan W."/>
            <person name="Fan B."/>
            <person name="Jiang Y."/>
            <person name="Adhikari A."/>
            <person name="Zheng C.-J."/>
            <person name="Schuster L."/>
            <person name="Cowan T.M."/>
            <person name="Smanski M.J."/>
            <person name="Chevrette M.G."/>
            <person name="De Carvalho L.P.S."/>
            <person name="Shen B."/>
        </authorList>
    </citation>
    <scope>NUCLEOTIDE SEQUENCE [LARGE SCALE GENOMIC DNA]</scope>
    <source>
        <strain evidence="3 4">NPDC052360</strain>
    </source>
</reference>
<evidence type="ECO:0000259" key="2">
    <source>
        <dbReference type="Pfam" id="PF13392"/>
    </source>
</evidence>
<proteinExistence type="predicted"/>
<keyword evidence="3" id="KW-0378">Hydrolase</keyword>
<sequence length="224" mass="25818">MKPVTLPDGTQHRLTEKQLHRLWSSVEPNKDGCWIWTGQRTKLDYGRFSLRRKILPVYRVTYMVLVGEIPAGLHLDHLCRVHACCNPAHLEPVTCRENILRSPIARAAINSRKTHCQKGHEFTPENTVVVPTGRGCLTCQRERGRRRYAEAKGLPYTVDVPSHSKQGQRREDPDVCVHGHEFTPENTYIDPRGTKRCRTCRTLQDRRQRAEEKQARNNAPKEPS</sequence>
<feature type="region of interest" description="Disordered" evidence="1">
    <location>
        <begin position="157"/>
        <end position="176"/>
    </location>
</feature>
<dbReference type="SUPFAM" id="SSF54060">
    <property type="entry name" value="His-Me finger endonucleases"/>
    <property type="match status" value="1"/>
</dbReference>
<dbReference type="InterPro" id="IPR044930">
    <property type="entry name" value="Homing_endonuclease_His-Me"/>
</dbReference>
<feature type="compositionally biased region" description="Basic and acidic residues" evidence="1">
    <location>
        <begin position="205"/>
        <end position="215"/>
    </location>
</feature>
<evidence type="ECO:0000313" key="3">
    <source>
        <dbReference type="EMBL" id="MEV8462879.1"/>
    </source>
</evidence>
<keyword evidence="3" id="KW-0255">Endonuclease</keyword>